<dbReference type="Pfam" id="PF00233">
    <property type="entry name" value="PDEase_I"/>
    <property type="match status" value="1"/>
</dbReference>
<keyword evidence="5 8" id="KW-0472">Membrane</keyword>
<dbReference type="GO" id="GO:0007168">
    <property type="term" value="P:receptor guanylyl cyclase signaling pathway"/>
    <property type="evidence" value="ECO:0007669"/>
    <property type="project" value="TreeGrafter"/>
</dbReference>
<evidence type="ECO:0000256" key="2">
    <source>
        <dbReference type="ARBA" id="ARBA00022692"/>
    </source>
</evidence>
<feature type="compositionally biased region" description="Basic and acidic residues" evidence="7">
    <location>
        <begin position="1297"/>
        <end position="1312"/>
    </location>
</feature>
<evidence type="ECO:0000256" key="7">
    <source>
        <dbReference type="SAM" id="MobiDB-lite"/>
    </source>
</evidence>
<dbReference type="GO" id="GO:0000166">
    <property type="term" value="F:nucleotide binding"/>
    <property type="evidence" value="ECO:0007669"/>
    <property type="project" value="UniProtKB-KW"/>
</dbReference>
<comment type="subcellular location">
    <subcellularLocation>
        <location evidence="1">Membrane</location>
    </subcellularLocation>
</comment>
<dbReference type="Pfam" id="PF00211">
    <property type="entry name" value="Guanylate_cyc"/>
    <property type="match status" value="1"/>
</dbReference>
<dbReference type="PANTHER" id="PTHR11920">
    <property type="entry name" value="GUANYLYL CYCLASE"/>
    <property type="match status" value="1"/>
</dbReference>
<feature type="region of interest" description="Disordered" evidence="7">
    <location>
        <begin position="1238"/>
        <end position="1341"/>
    </location>
</feature>
<feature type="compositionally biased region" description="Low complexity" evidence="7">
    <location>
        <begin position="1539"/>
        <end position="1556"/>
    </location>
</feature>
<evidence type="ECO:0000256" key="5">
    <source>
        <dbReference type="ARBA" id="ARBA00023136"/>
    </source>
</evidence>
<feature type="transmembrane region" description="Helical" evidence="8">
    <location>
        <begin position="99"/>
        <end position="120"/>
    </location>
</feature>
<reference evidence="10" key="1">
    <citation type="submission" date="2020-06" db="EMBL/GenBank/DDBJ databases">
        <authorList>
            <consortium name="Plant Systems Biology data submission"/>
        </authorList>
    </citation>
    <scope>NUCLEOTIDE SEQUENCE</scope>
    <source>
        <strain evidence="10">D6</strain>
    </source>
</reference>
<dbReference type="PANTHER" id="PTHR11920:SF335">
    <property type="entry name" value="GUANYLATE CYCLASE"/>
    <property type="match status" value="1"/>
</dbReference>
<name>A0A9N8D6Q6_9STRA</name>
<feature type="compositionally biased region" description="Pro residues" evidence="7">
    <location>
        <begin position="1512"/>
        <end position="1533"/>
    </location>
</feature>
<dbReference type="InterPro" id="IPR050401">
    <property type="entry name" value="Cyclic_nucleotide_synthase"/>
</dbReference>
<dbReference type="GO" id="GO:0035556">
    <property type="term" value="P:intracellular signal transduction"/>
    <property type="evidence" value="ECO:0007669"/>
    <property type="project" value="InterPro"/>
</dbReference>
<feature type="transmembrane region" description="Helical" evidence="8">
    <location>
        <begin position="467"/>
        <end position="487"/>
    </location>
</feature>
<keyword evidence="4 8" id="KW-1133">Transmembrane helix</keyword>
<dbReference type="SMART" id="SM00044">
    <property type="entry name" value="CYCc"/>
    <property type="match status" value="1"/>
</dbReference>
<evidence type="ECO:0000256" key="8">
    <source>
        <dbReference type="SAM" id="Phobius"/>
    </source>
</evidence>
<feature type="region of interest" description="Disordered" evidence="7">
    <location>
        <begin position="1512"/>
        <end position="1556"/>
    </location>
</feature>
<evidence type="ECO:0000313" key="10">
    <source>
        <dbReference type="EMBL" id="CAB9496230.1"/>
    </source>
</evidence>
<proteinExistence type="predicted"/>
<dbReference type="GO" id="GO:0004383">
    <property type="term" value="F:guanylate cyclase activity"/>
    <property type="evidence" value="ECO:0007669"/>
    <property type="project" value="TreeGrafter"/>
</dbReference>
<dbReference type="SUPFAM" id="SSF109604">
    <property type="entry name" value="HD-domain/PDEase-like"/>
    <property type="match status" value="1"/>
</dbReference>
<evidence type="ECO:0000313" key="11">
    <source>
        <dbReference type="Proteomes" id="UP001153069"/>
    </source>
</evidence>
<dbReference type="GO" id="GO:0004114">
    <property type="term" value="F:3',5'-cyclic-nucleotide phosphodiesterase activity"/>
    <property type="evidence" value="ECO:0007669"/>
    <property type="project" value="InterPro"/>
</dbReference>
<dbReference type="Proteomes" id="UP001153069">
    <property type="component" value="Unassembled WGS sequence"/>
</dbReference>
<dbReference type="GO" id="GO:0001653">
    <property type="term" value="F:peptide receptor activity"/>
    <property type="evidence" value="ECO:0007669"/>
    <property type="project" value="TreeGrafter"/>
</dbReference>
<dbReference type="InterPro" id="IPR029787">
    <property type="entry name" value="Nucleotide_cyclase"/>
</dbReference>
<protein>
    <submittedName>
        <fullName evidence="10">Cyclase soluble subunit alpha-3</fullName>
    </submittedName>
</protein>
<comment type="caution">
    <text evidence="10">The sequence shown here is derived from an EMBL/GenBank/DDBJ whole genome shotgun (WGS) entry which is preliminary data.</text>
</comment>
<evidence type="ECO:0000256" key="6">
    <source>
        <dbReference type="ARBA" id="ARBA00023239"/>
    </source>
</evidence>
<evidence type="ECO:0000256" key="1">
    <source>
        <dbReference type="ARBA" id="ARBA00004370"/>
    </source>
</evidence>
<feature type="compositionally biased region" description="Polar residues" evidence="7">
    <location>
        <begin position="1238"/>
        <end position="1249"/>
    </location>
</feature>
<keyword evidence="3" id="KW-0547">Nucleotide-binding</keyword>
<dbReference type="Gene3D" id="3.30.70.1230">
    <property type="entry name" value="Nucleotide cyclase"/>
    <property type="match status" value="1"/>
</dbReference>
<dbReference type="PROSITE" id="PS50125">
    <property type="entry name" value="GUANYLATE_CYCLASE_2"/>
    <property type="match status" value="1"/>
</dbReference>
<evidence type="ECO:0000259" key="9">
    <source>
        <dbReference type="PROSITE" id="PS50125"/>
    </source>
</evidence>
<evidence type="ECO:0000256" key="3">
    <source>
        <dbReference type="ARBA" id="ARBA00022741"/>
    </source>
</evidence>
<dbReference type="GO" id="GO:0004016">
    <property type="term" value="F:adenylate cyclase activity"/>
    <property type="evidence" value="ECO:0007669"/>
    <property type="project" value="TreeGrafter"/>
</dbReference>
<dbReference type="InterPro" id="IPR036971">
    <property type="entry name" value="PDEase_catalytic_dom_sf"/>
</dbReference>
<dbReference type="SUPFAM" id="SSF55073">
    <property type="entry name" value="Nucleotide cyclase"/>
    <property type="match status" value="1"/>
</dbReference>
<dbReference type="CDD" id="cd07302">
    <property type="entry name" value="CHD"/>
    <property type="match status" value="1"/>
</dbReference>
<dbReference type="EMBL" id="CAICTM010000003">
    <property type="protein sequence ID" value="CAB9496230.1"/>
    <property type="molecule type" value="Genomic_DNA"/>
</dbReference>
<dbReference type="Gene3D" id="1.10.1300.10">
    <property type="entry name" value="3'5'-cyclic nucleotide phosphodiesterase, catalytic domain"/>
    <property type="match status" value="1"/>
</dbReference>
<dbReference type="InterPro" id="IPR001054">
    <property type="entry name" value="A/G_cyclase"/>
</dbReference>
<feature type="compositionally biased region" description="Polar residues" evidence="7">
    <location>
        <begin position="1329"/>
        <end position="1341"/>
    </location>
</feature>
<gene>
    <name evidence="10" type="ORF">SEMRO_3_G002050.1</name>
</gene>
<accession>A0A9N8D6Q6</accession>
<keyword evidence="11" id="KW-1185">Reference proteome</keyword>
<evidence type="ECO:0000256" key="4">
    <source>
        <dbReference type="ARBA" id="ARBA00022989"/>
    </source>
</evidence>
<organism evidence="10 11">
    <name type="scientific">Seminavis robusta</name>
    <dbReference type="NCBI Taxonomy" id="568900"/>
    <lineage>
        <taxon>Eukaryota</taxon>
        <taxon>Sar</taxon>
        <taxon>Stramenopiles</taxon>
        <taxon>Ochrophyta</taxon>
        <taxon>Bacillariophyta</taxon>
        <taxon>Bacillariophyceae</taxon>
        <taxon>Bacillariophycidae</taxon>
        <taxon>Naviculales</taxon>
        <taxon>Naviculaceae</taxon>
        <taxon>Seminavis</taxon>
    </lineage>
</organism>
<dbReference type="InterPro" id="IPR002073">
    <property type="entry name" value="PDEase_catalytic_dom"/>
</dbReference>
<keyword evidence="2 8" id="KW-0812">Transmembrane</keyword>
<keyword evidence="6" id="KW-0456">Lyase</keyword>
<sequence length="1556" mass="174650">MNVMFADEEKALSASTAKTVGTLDVTITVGDEGEGDNDNDNDNDNDSISIYSDEASLDSAALFAADEDEISKNQNLADKLPANEGDEWLEEGIVEASKLIHGIIALLCLGALVITAVTLYSARGRANQEYEIAFEDVSKDILDVTRERSQSIQSILRSLSRTITTASMQNQNQNQHPTRWPFYTLESLRDVAQDFIQLDNASLIYSPLVSDLDRPAWEYYAVHNQHKVTLNKNYPYQIPPYIYNRDNHTADIAHNGTGPFSPAWHILPLPDSYQTTSRVNYNILSNNRLKHIIEASYKSKQVVTSELQFTSELVGERLWQSGGKLQAQRPQSLIVQPVFDSFNQSTRQIVAHVFATVPWDIHFLDIIIPETQSRASVFLVLTNSCGNEYTYFADQTGVTLLGEGDRHIPEYEDIGQQYVLSSFGGYNAPDNLHIDNRTQMGAAWTCSLTLSVYPTGRMKWYYSSDTTVTHLLALVFFVFVLVGALTLTHHRVTDAHQRDTQAQAKRSKAIIASLFPEAVREKLFDVEGEVNVDKLGLFNSEVQKAVKSPGGDNPEIEDLWGKRDKYADLYPNCTVCIADISGFSAWSASRDPSEIFTLLEAVFSTFDKIATRRGAYKVETVGDTYIAAAGLPKQRDDHATVMAHFARDALDEFIEVSNKLEVTLGPDTSDLGVRLALASGPVLAGVVRGERARFQIFGMTVSRCAELEQEGQADRIHISKETADLIRDAGHGAWVRHRSRHGNTDVDSETYWLLPKRSLGFFQSKASTFRNSLVDGSSATFHTRRSNTAPAPADNRIFEASMSELHRVPITELLDASNSTLSKKNTNTKASTRGRRMSATLLSPAARRSQSSADKVERLVFWNSEALLQVLRLVVGKREASKKPRLRMDEISKLEEELGTTRSVISEFQEPIEMPCHNNGKGYSEVELGTKIESQMFDFVTIISTLYRRTNPYSNFERASHVTMTMQKLLPRLADPNNGSIRSTQRATGTDRIRNHPLTQFALMLATLICDVDHRGVSNQDLSRENAFMADLYNHRSVNQQNALEMSWQALMDPSFRDLRRCIYSNEAEIRHFRSVLAHAVLATDLMGGQEDMQRHWKEAFEIAGVATNDSVMQYRVTAVIEHIMQLVSLSEYTQHWHVYCKWSQKRFLEKYMAFREGRTQENPADGWYQAELDKFESQVIPLARKLQDSEVFGTWNSDYLRCALSNRKEWEAKGKEILGLVIQKYSMEYQSNQLGESSVGLSMDNSRSNHQREISESFTQERRRGGRIMDFNGRGSMGRHRNAPQVMRASTGAQPRNEHSRKTEVRNESAPDRTAQGQNDHLAKQHPLQLNYSSDSPKSPATMMKQSGFLSLLVFWHLIFASVVSASDDVADENKLDFMRLPPPKEEVVEDTSSMDHIDGWTEPGQLRRRAQADSFFPADDPYWNPFGVMERKRCVPFENLRDDQKTNALVDQDCVTGGGQCGGGGSCCRAYFWLRCDGDSSFAYVPCVCASNTWPSEAWTRAPTPTIPTPFPTPFPSPMPTPNPTFPPTEPPTMLSATPGPTPAAAAPGNTTRW</sequence>
<feature type="domain" description="Guanylate cyclase" evidence="9">
    <location>
        <begin position="574"/>
        <end position="708"/>
    </location>
</feature>
<dbReference type="GO" id="GO:0005886">
    <property type="term" value="C:plasma membrane"/>
    <property type="evidence" value="ECO:0007669"/>
    <property type="project" value="TreeGrafter"/>
</dbReference>
<feature type="compositionally biased region" description="Basic and acidic residues" evidence="7">
    <location>
        <begin position="1251"/>
        <end position="1264"/>
    </location>
</feature>